<name>R7WA68_AEGTA</name>
<reference evidence="5" key="1">
    <citation type="submission" date="2015-06" db="UniProtKB">
        <authorList>
            <consortium name="EnsemblPlants"/>
        </authorList>
    </citation>
    <scope>IDENTIFICATION</scope>
</reference>
<sequence length="157" mass="16558">MAVFLLAALLACHTASCLVRRAGFDAAGCQPSGYLPGRSGNCEMSNSPDCCVDGRQARTEVFRPSATTRTTTMVVTLSTGWFNGMSRCGRTIKITGNGGSSVSAKVVDECDFVKGCDAEHNYEEPCANNVVDASPAVWGALGLVHNIGTQDVTWSDE</sequence>
<proteinExistence type="inferred from homology"/>
<dbReference type="CDD" id="cd22270">
    <property type="entry name" value="DPBB_kiwellin-like"/>
    <property type="match status" value="1"/>
</dbReference>
<organism evidence="5">
    <name type="scientific">Aegilops tauschii</name>
    <name type="common">Tausch's goatgrass</name>
    <name type="synonym">Aegilops squarrosa</name>
    <dbReference type="NCBI Taxonomy" id="37682"/>
    <lineage>
        <taxon>Eukaryota</taxon>
        <taxon>Viridiplantae</taxon>
        <taxon>Streptophyta</taxon>
        <taxon>Embryophyta</taxon>
        <taxon>Tracheophyta</taxon>
        <taxon>Spermatophyta</taxon>
        <taxon>Magnoliopsida</taxon>
        <taxon>Liliopsida</taxon>
        <taxon>Poales</taxon>
        <taxon>Poaceae</taxon>
        <taxon>BOP clade</taxon>
        <taxon>Pooideae</taxon>
        <taxon>Triticodae</taxon>
        <taxon>Triticeae</taxon>
        <taxon>Triticinae</taxon>
        <taxon>Aegilops</taxon>
    </lineage>
</organism>
<dbReference type="PANTHER" id="PTHR33191:SF64">
    <property type="match status" value="1"/>
</dbReference>
<dbReference type="InterPro" id="IPR039271">
    <property type="entry name" value="Kiwellin-like"/>
</dbReference>
<dbReference type="Pfam" id="PF24300">
    <property type="entry name" value="KWL1"/>
    <property type="match status" value="2"/>
</dbReference>
<keyword evidence="4" id="KW-0732">Signal</keyword>
<accession>R7WA68</accession>
<evidence type="ECO:0000256" key="2">
    <source>
        <dbReference type="ARBA" id="ARBA00005592"/>
    </source>
</evidence>
<evidence type="ECO:0008006" key="6">
    <source>
        <dbReference type="Google" id="ProtNLM"/>
    </source>
</evidence>
<dbReference type="AlphaFoldDB" id="R7WA68"/>
<evidence type="ECO:0000313" key="5">
    <source>
        <dbReference type="EnsemblPlants" id="EMT15945"/>
    </source>
</evidence>
<dbReference type="GO" id="GO:0005576">
    <property type="term" value="C:extracellular region"/>
    <property type="evidence" value="ECO:0007669"/>
    <property type="project" value="UniProtKB-SubCell"/>
</dbReference>
<dbReference type="InterPro" id="IPR036908">
    <property type="entry name" value="RlpA-like_sf"/>
</dbReference>
<protein>
    <recommendedName>
        <fullName evidence="6">Ripening-related protein 4</fullName>
    </recommendedName>
</protein>
<dbReference type="EnsemblPlants" id="EMT15945">
    <property type="protein sequence ID" value="EMT15945"/>
    <property type="gene ID" value="F775_17478"/>
</dbReference>
<dbReference type="PANTHER" id="PTHR33191">
    <property type="entry name" value="RIPENING-RELATED PROTEIN 2-RELATED"/>
    <property type="match status" value="1"/>
</dbReference>
<dbReference type="Gene3D" id="2.40.40.10">
    <property type="entry name" value="RlpA-like domain"/>
    <property type="match status" value="1"/>
</dbReference>
<evidence type="ECO:0000256" key="3">
    <source>
        <dbReference type="ARBA" id="ARBA00022525"/>
    </source>
</evidence>
<evidence type="ECO:0000256" key="1">
    <source>
        <dbReference type="ARBA" id="ARBA00004613"/>
    </source>
</evidence>
<dbReference type="SUPFAM" id="SSF50685">
    <property type="entry name" value="Barwin-like endoglucanases"/>
    <property type="match status" value="1"/>
</dbReference>
<evidence type="ECO:0000256" key="4">
    <source>
        <dbReference type="ARBA" id="ARBA00022729"/>
    </source>
</evidence>
<comment type="similarity">
    <text evidence="2">Belongs to the kiwellin family.</text>
</comment>
<comment type="subcellular location">
    <subcellularLocation>
        <location evidence="1">Secreted</location>
    </subcellularLocation>
</comment>
<keyword evidence="3" id="KW-0964">Secreted</keyword>